<evidence type="ECO:0000259" key="1">
    <source>
        <dbReference type="Pfam" id="PF17989"/>
    </source>
</evidence>
<dbReference type="PATRIC" id="fig|545697.3.peg.2831"/>
<comment type="caution">
    <text evidence="3">The sequence shown here is derived from an EMBL/GenBank/DDBJ whole genome shotgun (WGS) entry which is preliminary data.</text>
</comment>
<gene>
    <name evidence="3" type="ORF">HMPREF0216_02880</name>
</gene>
<dbReference type="SUPFAM" id="SSF53067">
    <property type="entry name" value="Actin-like ATPase domain"/>
    <property type="match status" value="2"/>
</dbReference>
<reference evidence="3 4" key="1">
    <citation type="submission" date="2012-05" db="EMBL/GenBank/DDBJ databases">
        <authorList>
            <person name="Weinstock G."/>
            <person name="Sodergren E."/>
            <person name="Lobos E.A."/>
            <person name="Fulton L."/>
            <person name="Fulton R."/>
            <person name="Courtney L."/>
            <person name="Fronick C."/>
            <person name="O'Laughlin M."/>
            <person name="Godfrey J."/>
            <person name="Wilson R.M."/>
            <person name="Miner T."/>
            <person name="Farmer C."/>
            <person name="Delehaunty K."/>
            <person name="Cordes M."/>
            <person name="Minx P."/>
            <person name="Tomlinson C."/>
            <person name="Chen J."/>
            <person name="Wollam A."/>
            <person name="Pepin K.H."/>
            <person name="Bhonagiri V."/>
            <person name="Zhang X."/>
            <person name="Suruliraj S."/>
            <person name="Warren W."/>
            <person name="Mitreva M."/>
            <person name="Mardis E.R."/>
            <person name="Wilson R.K."/>
        </authorList>
    </citation>
    <scope>NUCLEOTIDE SEQUENCE [LARGE SCALE GENOMIC DNA]</scope>
    <source>
        <strain evidence="3 4">DSM 1785</strain>
    </source>
</reference>
<accession>L1Q8E1</accession>
<sequence>MRRGVMMILGVDLGNWNVKTSEEDIFPSRYTVVENILGSTGDVLEYEGIKYYMREGKLENNYDKANKETNLILFLYSLALQKDRYFKAVVGLPALAYKANRDSFRDKLLHQKIHDFIINKQPKKIIIEDLIVFPEGAGAYFNLRNRPKNAVIIDIGGGTINIVSFKNGKLDTCTTIGKGMIQLYNQVRDYLNSTYTLKLELEDIEIIMKEGLKVDNEEISFAFIKPIIDSFVSDLMNELRNFPIRTSKVLLTGGGSKLLKAPLSIIPGLEVIEDYLFSNSKGFKRVGESKWKE</sequence>
<dbReference type="InterPro" id="IPR043129">
    <property type="entry name" value="ATPase_NBD"/>
</dbReference>
<dbReference type="AlphaFoldDB" id="L1Q8E1"/>
<dbReference type="Pfam" id="PF21522">
    <property type="entry name" value="MreB-like_C"/>
    <property type="match status" value="1"/>
</dbReference>
<name>L1Q8E1_9CLOT</name>
<dbReference type="EMBL" id="AMEZ01000093">
    <property type="protein sequence ID" value="EKY23867.1"/>
    <property type="molecule type" value="Genomic_DNA"/>
</dbReference>
<evidence type="ECO:0000313" key="3">
    <source>
        <dbReference type="EMBL" id="EKY23867.1"/>
    </source>
</evidence>
<dbReference type="Proteomes" id="UP000010420">
    <property type="component" value="Unassembled WGS sequence"/>
</dbReference>
<dbReference type="HOGENOM" id="CLU_078455_0_0_9"/>
<dbReference type="InterPro" id="IPR040607">
    <property type="entry name" value="ALP_N"/>
</dbReference>
<organism evidence="3 4">
    <name type="scientific">Clostridium celatum DSM 1785</name>
    <dbReference type="NCBI Taxonomy" id="545697"/>
    <lineage>
        <taxon>Bacteria</taxon>
        <taxon>Bacillati</taxon>
        <taxon>Bacillota</taxon>
        <taxon>Clostridia</taxon>
        <taxon>Eubacteriales</taxon>
        <taxon>Clostridiaceae</taxon>
        <taxon>Clostridium</taxon>
    </lineage>
</organism>
<feature type="domain" description="Actin-like protein N-terminal" evidence="1">
    <location>
        <begin position="10"/>
        <end position="138"/>
    </location>
</feature>
<dbReference type="InterPro" id="IPR049067">
    <property type="entry name" value="MreB-like_C"/>
</dbReference>
<evidence type="ECO:0000313" key="4">
    <source>
        <dbReference type="Proteomes" id="UP000010420"/>
    </source>
</evidence>
<dbReference type="Gene3D" id="3.30.420.40">
    <property type="match status" value="2"/>
</dbReference>
<protein>
    <submittedName>
        <fullName evidence="3">Uncharacterized protein</fullName>
    </submittedName>
</protein>
<dbReference type="Pfam" id="PF17989">
    <property type="entry name" value="ALP_N"/>
    <property type="match status" value="1"/>
</dbReference>
<keyword evidence="4" id="KW-1185">Reference proteome</keyword>
<evidence type="ECO:0000259" key="2">
    <source>
        <dbReference type="Pfam" id="PF21522"/>
    </source>
</evidence>
<proteinExistence type="predicted"/>
<feature type="domain" description="Actin homologue MreB-like C-terminal" evidence="2">
    <location>
        <begin position="152"/>
        <end position="263"/>
    </location>
</feature>
<dbReference type="STRING" id="545697.HMPREF0216_02880"/>
<dbReference type="eggNOG" id="COG0849">
    <property type="taxonomic scope" value="Bacteria"/>
</dbReference>